<dbReference type="InterPro" id="IPR011701">
    <property type="entry name" value="MFS"/>
</dbReference>
<evidence type="ECO:0000313" key="11">
    <source>
        <dbReference type="EMBL" id="PPK54496.1"/>
    </source>
</evidence>
<dbReference type="PANTHER" id="PTHR42718">
    <property type="entry name" value="MAJOR FACILITATOR SUPERFAMILY MULTIDRUG TRANSPORTER MFSC"/>
    <property type="match status" value="1"/>
</dbReference>
<dbReference type="AlphaFoldDB" id="A0A1I3YCE7"/>
<evidence type="ECO:0000256" key="3">
    <source>
        <dbReference type="ARBA" id="ARBA00022448"/>
    </source>
</evidence>
<dbReference type="STRING" id="930118.SAMN05216429_1173"/>
<dbReference type="InterPro" id="IPR036259">
    <property type="entry name" value="MFS_trans_sf"/>
</dbReference>
<feature type="transmembrane region" description="Helical" evidence="9">
    <location>
        <begin position="496"/>
        <end position="514"/>
    </location>
</feature>
<keyword evidence="7 9" id="KW-0472">Membrane</keyword>
<comment type="similarity">
    <text evidence="2">Belongs to the major facilitator superfamily. EmrB family.</text>
</comment>
<feature type="transmembrane region" description="Helical" evidence="9">
    <location>
        <begin position="243"/>
        <end position="260"/>
    </location>
</feature>
<evidence type="ECO:0000313" key="14">
    <source>
        <dbReference type="Proteomes" id="UP000239446"/>
    </source>
</evidence>
<feature type="transmembrane region" description="Helical" evidence="9">
    <location>
        <begin position="213"/>
        <end position="231"/>
    </location>
</feature>
<keyword evidence="5 9" id="KW-0812">Transmembrane</keyword>
<dbReference type="OrthoDB" id="9812221at2"/>
<feature type="transmembrane region" description="Helical" evidence="9">
    <location>
        <begin position="280"/>
        <end position="304"/>
    </location>
</feature>
<evidence type="ECO:0000313" key="13">
    <source>
        <dbReference type="Proteomes" id="UP000199445"/>
    </source>
</evidence>
<feature type="compositionally biased region" description="Polar residues" evidence="8">
    <location>
        <begin position="533"/>
        <end position="543"/>
    </location>
</feature>
<dbReference type="RefSeq" id="WP_091706659.1">
    <property type="nucleotide sequence ID" value="NZ_BMYN01000013.1"/>
</dbReference>
<dbReference type="Proteomes" id="UP000199445">
    <property type="component" value="Unassembled WGS sequence"/>
</dbReference>
<sequence>MTSAPRPDSIEGLFARFGPSYRWLVTATVMMGTIATILTATIVNVALPDIMGAFGMGQDKAQLLSTGFLAAMTGTMLLNAWMVDTLGQRATFMLAITIFIAASIMGGLAPTEGVLILARVLQGGAAGILQPLAMQTIFQVFPPEKRGSAMGIYGIGVVLAPALGPTLGGIMVDSFSWRYVFFMAVPFCFIGLFMAAILMPGRATSGPPRKFDWIGFGLMTVFLVTLLNGLSNGQRDGWISDPILRDFAIALVAGIGFIVWELRTSAPMLNLKLFTNRVYAGASVVAFIFGAGIFGSTFLIPLFVQTIQGYTPTRSGLLLMPAGLILALVFPIAGRLTDKTPAYATVMVGLAVFAVSSFLMTGVDTNTSFWLFAWWIMLGRIGLGFIMPSLNAGALKALPMTLLGQGSGAINFVRQLGGAFGVNLLSIALERRSQLYVDSFTAAQHAGNSATTAMLHEVTGLFAQAGVPEAIRQAGAMNYLGRVIYSQGNMLGYRDSFFIVGAIFLAALVPALMMRRRSTPPALPASEAMRHPPSSQDALQQSR</sequence>
<feature type="transmembrane region" description="Helical" evidence="9">
    <location>
        <begin position="342"/>
        <end position="362"/>
    </location>
</feature>
<feature type="transmembrane region" description="Helical" evidence="9">
    <location>
        <begin position="150"/>
        <end position="172"/>
    </location>
</feature>
<evidence type="ECO:0000256" key="7">
    <source>
        <dbReference type="ARBA" id="ARBA00023136"/>
    </source>
</evidence>
<dbReference type="EMBL" id="FOSC01000017">
    <property type="protein sequence ID" value="SFK29538.1"/>
    <property type="molecule type" value="Genomic_DNA"/>
</dbReference>
<feature type="transmembrane region" description="Helical" evidence="9">
    <location>
        <begin position="21"/>
        <end position="43"/>
    </location>
</feature>
<dbReference type="SUPFAM" id="SSF103473">
    <property type="entry name" value="MFS general substrate transporter"/>
    <property type="match status" value="1"/>
</dbReference>
<reference evidence="12 13" key="1">
    <citation type="submission" date="2016-10" db="EMBL/GenBank/DDBJ databases">
        <authorList>
            <person name="de Groot N.N."/>
        </authorList>
    </citation>
    <scope>NUCLEOTIDE SEQUENCE [LARGE SCALE GENOMIC DNA]</scope>
    <source>
        <strain evidence="12 13">IBRC-M 10445</strain>
    </source>
</reference>
<dbReference type="EMBL" id="PTIU01000013">
    <property type="protein sequence ID" value="PPK54496.1"/>
    <property type="molecule type" value="Genomic_DNA"/>
</dbReference>
<dbReference type="Gene3D" id="1.20.1250.20">
    <property type="entry name" value="MFS general substrate transporter like domains"/>
    <property type="match status" value="1"/>
</dbReference>
<dbReference type="PROSITE" id="PS50850">
    <property type="entry name" value="MFS"/>
    <property type="match status" value="1"/>
</dbReference>
<name>A0A1I3YCE7_9GAMM</name>
<evidence type="ECO:0000259" key="10">
    <source>
        <dbReference type="PROSITE" id="PS50850"/>
    </source>
</evidence>
<dbReference type="PANTHER" id="PTHR42718:SF9">
    <property type="entry name" value="MAJOR FACILITATOR SUPERFAMILY MULTIDRUG TRANSPORTER MFSC"/>
    <property type="match status" value="1"/>
</dbReference>
<dbReference type="NCBIfam" id="TIGR00711">
    <property type="entry name" value="efflux_EmrB"/>
    <property type="match status" value="1"/>
</dbReference>
<dbReference type="Gene3D" id="1.20.1720.10">
    <property type="entry name" value="Multidrug resistance protein D"/>
    <property type="match status" value="1"/>
</dbReference>
<feature type="transmembrane region" description="Helical" evidence="9">
    <location>
        <begin position="316"/>
        <end position="336"/>
    </location>
</feature>
<feature type="transmembrane region" description="Helical" evidence="9">
    <location>
        <begin position="90"/>
        <end position="109"/>
    </location>
</feature>
<evidence type="ECO:0000256" key="1">
    <source>
        <dbReference type="ARBA" id="ARBA00004651"/>
    </source>
</evidence>
<accession>A0A1I3YCE7</accession>
<reference evidence="11 14" key="2">
    <citation type="submission" date="2018-02" db="EMBL/GenBank/DDBJ databases">
        <title>Subsurface microbial communities from deep shales in Ohio and West Virginia, USA.</title>
        <authorList>
            <person name="Wrighton K."/>
        </authorList>
    </citation>
    <scope>NUCLEOTIDE SEQUENCE [LARGE SCALE GENOMIC DNA]</scope>
    <source>
        <strain evidence="11 14">UTICA-S1B9</strain>
    </source>
</reference>
<evidence type="ECO:0000256" key="5">
    <source>
        <dbReference type="ARBA" id="ARBA00022692"/>
    </source>
</evidence>
<keyword evidence="3" id="KW-0813">Transport</keyword>
<feature type="transmembrane region" description="Helical" evidence="9">
    <location>
        <begin position="63"/>
        <end position="83"/>
    </location>
</feature>
<evidence type="ECO:0000256" key="6">
    <source>
        <dbReference type="ARBA" id="ARBA00022989"/>
    </source>
</evidence>
<keyword evidence="6 9" id="KW-1133">Transmembrane helix</keyword>
<dbReference type="PRINTS" id="PR01036">
    <property type="entry name" value="TCRTETB"/>
</dbReference>
<dbReference type="GO" id="GO:0005886">
    <property type="term" value="C:plasma membrane"/>
    <property type="evidence" value="ECO:0007669"/>
    <property type="project" value="UniProtKB-SubCell"/>
</dbReference>
<keyword evidence="4" id="KW-1003">Cell membrane</keyword>
<feature type="transmembrane region" description="Helical" evidence="9">
    <location>
        <begin position="179"/>
        <end position="201"/>
    </location>
</feature>
<protein>
    <submittedName>
        <fullName evidence="12">Drug resistance transporter, EmrB/QacA subfamily</fullName>
    </submittedName>
    <submittedName>
        <fullName evidence="11">EmrB/QacA subfamily drug resistance transporter</fullName>
    </submittedName>
</protein>
<dbReference type="Proteomes" id="UP000239446">
    <property type="component" value="Unassembled WGS sequence"/>
</dbReference>
<dbReference type="InterPro" id="IPR020846">
    <property type="entry name" value="MFS_dom"/>
</dbReference>
<evidence type="ECO:0000256" key="2">
    <source>
        <dbReference type="ARBA" id="ARBA00008537"/>
    </source>
</evidence>
<dbReference type="Pfam" id="PF07690">
    <property type="entry name" value="MFS_1"/>
    <property type="match status" value="1"/>
</dbReference>
<organism evidence="12 13">
    <name type="scientific">Marinobacter persicus</name>
    <dbReference type="NCBI Taxonomy" id="930118"/>
    <lineage>
        <taxon>Bacteria</taxon>
        <taxon>Pseudomonadati</taxon>
        <taxon>Pseudomonadota</taxon>
        <taxon>Gammaproteobacteria</taxon>
        <taxon>Pseudomonadales</taxon>
        <taxon>Marinobacteraceae</taxon>
        <taxon>Marinobacter</taxon>
    </lineage>
</organism>
<evidence type="ECO:0000256" key="4">
    <source>
        <dbReference type="ARBA" id="ARBA00022475"/>
    </source>
</evidence>
<feature type="domain" description="Major facilitator superfamily (MFS) profile" evidence="10">
    <location>
        <begin position="25"/>
        <end position="519"/>
    </location>
</feature>
<gene>
    <name evidence="11" type="ORF">B0H24_101322</name>
    <name evidence="12" type="ORF">SAMN05216429_1173</name>
</gene>
<evidence type="ECO:0000313" key="12">
    <source>
        <dbReference type="EMBL" id="SFK29538.1"/>
    </source>
</evidence>
<feature type="transmembrane region" description="Helical" evidence="9">
    <location>
        <begin position="369"/>
        <end position="390"/>
    </location>
</feature>
<dbReference type="GO" id="GO:0022857">
    <property type="term" value="F:transmembrane transporter activity"/>
    <property type="evidence" value="ECO:0007669"/>
    <property type="project" value="InterPro"/>
</dbReference>
<evidence type="ECO:0000256" key="8">
    <source>
        <dbReference type="SAM" id="MobiDB-lite"/>
    </source>
</evidence>
<dbReference type="CDD" id="cd17503">
    <property type="entry name" value="MFS_LmrB_MDR_like"/>
    <property type="match status" value="1"/>
</dbReference>
<proteinExistence type="inferred from homology"/>
<comment type="subcellular location">
    <subcellularLocation>
        <location evidence="1">Cell membrane</location>
        <topology evidence="1">Multi-pass membrane protein</topology>
    </subcellularLocation>
</comment>
<feature type="region of interest" description="Disordered" evidence="8">
    <location>
        <begin position="521"/>
        <end position="543"/>
    </location>
</feature>
<dbReference type="InterPro" id="IPR004638">
    <property type="entry name" value="EmrB-like"/>
</dbReference>
<evidence type="ECO:0000256" key="9">
    <source>
        <dbReference type="SAM" id="Phobius"/>
    </source>
</evidence>
<keyword evidence="13" id="KW-1185">Reference proteome</keyword>